<dbReference type="SMART" id="SM00710">
    <property type="entry name" value="PbH1"/>
    <property type="match status" value="9"/>
</dbReference>
<dbReference type="AlphaFoldDB" id="A0A6S6THL8"/>
<dbReference type="PANTHER" id="PTHR41339">
    <property type="entry name" value="LIPL48"/>
    <property type="match status" value="1"/>
</dbReference>
<name>A0A6S6THL8_9BACT</name>
<accession>A0A6S6THL8</accession>
<dbReference type="SUPFAM" id="SSF51126">
    <property type="entry name" value="Pectin lyase-like"/>
    <property type="match status" value="3"/>
</dbReference>
<evidence type="ECO:0000313" key="2">
    <source>
        <dbReference type="EMBL" id="CAA6815949.1"/>
    </source>
</evidence>
<gene>
    <name evidence="2" type="ORF">HELGO_WM16744</name>
</gene>
<feature type="region of interest" description="Disordered" evidence="1">
    <location>
        <begin position="1003"/>
        <end position="1035"/>
    </location>
</feature>
<feature type="compositionally biased region" description="Basic and acidic residues" evidence="1">
    <location>
        <begin position="1007"/>
        <end position="1016"/>
    </location>
</feature>
<dbReference type="Gene3D" id="2.160.20.10">
    <property type="entry name" value="Single-stranded right-handed beta-helix, Pectin lyase-like"/>
    <property type="match status" value="2"/>
</dbReference>
<dbReference type="InterPro" id="IPR011050">
    <property type="entry name" value="Pectin_lyase_fold/virulence"/>
</dbReference>
<feature type="compositionally biased region" description="Low complexity" evidence="1">
    <location>
        <begin position="48"/>
        <end position="58"/>
    </location>
</feature>
<dbReference type="PROSITE" id="PS51257">
    <property type="entry name" value="PROKAR_LIPOPROTEIN"/>
    <property type="match status" value="1"/>
</dbReference>
<dbReference type="EMBL" id="CACVAU010000048">
    <property type="protein sequence ID" value="CAA6815949.1"/>
    <property type="molecule type" value="Genomic_DNA"/>
</dbReference>
<evidence type="ECO:0008006" key="3">
    <source>
        <dbReference type="Google" id="ProtNLM"/>
    </source>
</evidence>
<organism evidence="2">
    <name type="scientific">uncultured Sulfurovum sp</name>
    <dbReference type="NCBI Taxonomy" id="269237"/>
    <lineage>
        <taxon>Bacteria</taxon>
        <taxon>Pseudomonadati</taxon>
        <taxon>Campylobacterota</taxon>
        <taxon>Epsilonproteobacteria</taxon>
        <taxon>Campylobacterales</taxon>
        <taxon>Sulfurovaceae</taxon>
        <taxon>Sulfurovum</taxon>
        <taxon>environmental samples</taxon>
    </lineage>
</organism>
<dbReference type="InterPro" id="IPR006626">
    <property type="entry name" value="PbH1"/>
</dbReference>
<evidence type="ECO:0000256" key="1">
    <source>
        <dbReference type="SAM" id="MobiDB-lite"/>
    </source>
</evidence>
<proteinExistence type="predicted"/>
<reference evidence="2" key="1">
    <citation type="submission" date="2020-01" db="EMBL/GenBank/DDBJ databases">
        <authorList>
            <person name="Meier V. D."/>
            <person name="Meier V D."/>
        </authorList>
    </citation>
    <scope>NUCLEOTIDE SEQUENCE</scope>
    <source>
        <strain evidence="2">HLG_WM_MAG_05</strain>
    </source>
</reference>
<protein>
    <recommendedName>
        <fullName evidence="3">Right handed beta helix domain-containing protein</fullName>
    </recommendedName>
</protein>
<sequence length="1035" mass="106715">MLIKQRQVIALSSLLIGSVIFTGCIDQDKDSPNQVYIYNDSGTDDSTDTTTDTSTTVTNPKKSLVGDISSDLTLTSDTTWVLDGLVTVSNGATLTIEAGTVIAGKDGTGDNTSYMIIDKGAKIMAEGTAANPIIFTSETAVDGGTAAVGQWGGLTIIGKAGNDQVQAYEVNSAYEADDSDLADNSGTLKYVQILNSGITMETDKEINGLSLVGVGSGTTIDNITVTKSDDDCVEAWGGTVNMSNITLTGCTDDHFDIDDGYSGTVSNLTINQTTGNAAIEMSGTTAATFDTFTITQTTSVKEGGIYFKNDGIGGHFSNGTITDNSIDGAGAIYSKGTADITNTSFENVTLAGRSTDSRFSGDSANTLLTKFNAGTDNVIEAPKEKETIAGNITSDTTLSSDKVWVLDGLVAVTDGATLTVEAGTTVVGKDGTGDNTSYMIIDKGAKIMAEGTASSPIIFTSETAYNGGTAAVGQWGGLTIIGNAGNDQVQAYEVNSAYEAGDSDLTDNSGTLTYVQILNSGITMETDKEINGLSLVGVGSGTTIDNITVTKSDDDCIEAWGGTVNMSNISVSECTDDHFDIDDGYAGTVSNLTITQTSGNAAIEMSGTTDATFDTFVITQESSVKEGGIFFKKDGIGGHFKNGFITDNSTDGAGTIHSQGTATIANISFENVILGGSSTDAKFTDHSDGGNSADIEAEFNAGTDNSSDGSKPESTIIESISSDTELVFTKTWILDGLVSVTNGATLTIDPGTTIVGKDGTGDNTSYMIVDKGAKIMAEGTAEQPIIFTSKIAHDGGTAAVGQWGGLTIIGNAGNDQVQAYEVNSAYVAGDSDLTDNSGTLKYVQILNSGITMETDKEINGLSLVGVGSGTTIDNITVTKSDDDCIEAWGGTVNMSNITVSECTDDHFDIDDGYSGTVSDLTITQSSGNAAIEMSGTTAATFDGFTITQNSSVKEGGLFFKKDGIGGHFKNGTITDNSTDGAGTIHSQGTATVDNISFENVTLSGTSTDDRFTDHSDGGNSADIEAKFDAGTGNTK</sequence>
<feature type="region of interest" description="Disordered" evidence="1">
    <location>
        <begin position="37"/>
        <end position="58"/>
    </location>
</feature>
<dbReference type="PANTHER" id="PTHR41339:SF1">
    <property type="entry name" value="SECRETED PROTEIN"/>
    <property type="match status" value="1"/>
</dbReference>
<dbReference type="InterPro" id="IPR012334">
    <property type="entry name" value="Pectin_lyas_fold"/>
</dbReference>